<proteinExistence type="predicted"/>
<evidence type="ECO:0000313" key="4">
    <source>
        <dbReference type="Proteomes" id="UP000199603"/>
    </source>
</evidence>
<dbReference type="Gene3D" id="3.40.390.10">
    <property type="entry name" value="Collagenase (Catalytic Domain)"/>
    <property type="match status" value="1"/>
</dbReference>
<evidence type="ECO:0000259" key="2">
    <source>
        <dbReference type="PROSITE" id="PS50215"/>
    </source>
</evidence>
<dbReference type="OrthoDB" id="9792152at2"/>
<feature type="chain" id="PRO_5011471955" evidence="1">
    <location>
        <begin position="24"/>
        <end position="743"/>
    </location>
</feature>
<dbReference type="AlphaFoldDB" id="A0A1G6UWC5"/>
<feature type="signal peptide" evidence="1">
    <location>
        <begin position="1"/>
        <end position="23"/>
    </location>
</feature>
<gene>
    <name evidence="3" type="ORF">SAMN04488509_102525</name>
</gene>
<evidence type="ECO:0000256" key="1">
    <source>
        <dbReference type="SAM" id="SignalP"/>
    </source>
</evidence>
<dbReference type="InterPro" id="IPR001590">
    <property type="entry name" value="Peptidase_M12B"/>
</dbReference>
<organism evidence="3 4">
    <name type="scientific">Aquimonas voraii</name>
    <dbReference type="NCBI Taxonomy" id="265719"/>
    <lineage>
        <taxon>Bacteria</taxon>
        <taxon>Pseudomonadati</taxon>
        <taxon>Pseudomonadota</taxon>
        <taxon>Gammaproteobacteria</taxon>
        <taxon>Lysobacterales</taxon>
        <taxon>Lysobacteraceae</taxon>
        <taxon>Aquimonas</taxon>
    </lineage>
</organism>
<dbReference type="RefSeq" id="WP_091240626.1">
    <property type="nucleotide sequence ID" value="NZ_FNAG01000002.1"/>
</dbReference>
<accession>A0A1G6UWC5</accession>
<evidence type="ECO:0000313" key="3">
    <source>
        <dbReference type="EMBL" id="SDD45628.1"/>
    </source>
</evidence>
<reference evidence="3 4" key="1">
    <citation type="submission" date="2016-10" db="EMBL/GenBank/DDBJ databases">
        <authorList>
            <person name="de Groot N.N."/>
        </authorList>
    </citation>
    <scope>NUCLEOTIDE SEQUENCE [LARGE SCALE GENOMIC DNA]</scope>
    <source>
        <strain evidence="3 4">DSM 16957</strain>
    </source>
</reference>
<protein>
    <submittedName>
        <fullName evidence="3">Metallo-peptidase family M12</fullName>
    </submittedName>
</protein>
<sequence length="743" mass="75161">MAFRALSLLGLLLASSVLNCAQAAEPGQAQLGAAEFEALTEAKLGEERRVLLQWRSSAALRAGDAPKALELRLRRIEVYAPDARVLEATADGYRELPRDPRLHFIAEPSAGRRMSLSLDPKSAQAEGLLLLEGRMYALKGKQDGEGLALEASDMEQPLPDGSLREAACMGDLSAPGAAVGKSRAPDPQPLHAREASSLFGVAAGPAARSLAQTSFAPKVATRQVTLAIDTDNELLERKFSNNTSNATAYVAALVAAMNAIYEDDPAQYGLQLRLLQGTVILRPSSAPDPYANTDSSATGAALNEFSAWWRDNQASVPRAFALKLSGKASSGFSSSGIAWLVSSGSYCDAKGVAGGNVFGHYSLTRVFNSPMFDAADDAYVVAHELGHNLGARHTHCANATTGAQAATGTIDRCFNGESGGGCYAGPQSCPTGAESPLAPQGTLMSYCHLNGLNCGVSTELHPTHVTQLNGRLASQPAACVVPIGSNQAPTINAPASINGVEDTSLTLTGISLADPDSASLAATFSVPSGALNATAVAGVSVSGTASARVLTGSPSALNTFLADGRLSYAPVANANGNLTLGLSVTDAVAAPATRSVTLAMAAVNDAPTLNALASLSVQAGVSSAISGVSYADVDSPGGGIAVQASYSAGSGSFTASSGGGVIVSGSGSGSLTLSGTLSAINSFVAATPVRFTASPTGPASVSLSLGINDLGNTGSGGALSATRSINVSVSGREGELFANGFEP</sequence>
<dbReference type="GO" id="GO:0004222">
    <property type="term" value="F:metalloendopeptidase activity"/>
    <property type="evidence" value="ECO:0007669"/>
    <property type="project" value="InterPro"/>
</dbReference>
<dbReference type="SUPFAM" id="SSF55486">
    <property type="entry name" value="Metalloproteases ('zincins'), catalytic domain"/>
    <property type="match status" value="1"/>
</dbReference>
<feature type="domain" description="Peptidase M12B" evidence="2">
    <location>
        <begin position="222"/>
        <end position="453"/>
    </location>
</feature>
<dbReference type="Pfam" id="PF13688">
    <property type="entry name" value="Reprolysin_5"/>
    <property type="match status" value="1"/>
</dbReference>
<dbReference type="STRING" id="265719.SAMN04488509_102525"/>
<keyword evidence="1" id="KW-0732">Signal</keyword>
<dbReference type="InterPro" id="IPR024079">
    <property type="entry name" value="MetalloPept_cat_dom_sf"/>
</dbReference>
<keyword evidence="4" id="KW-1185">Reference proteome</keyword>
<name>A0A1G6UWC5_9GAMM</name>
<dbReference type="EMBL" id="FNAG01000002">
    <property type="protein sequence ID" value="SDD45628.1"/>
    <property type="molecule type" value="Genomic_DNA"/>
</dbReference>
<dbReference type="GO" id="GO:0006508">
    <property type="term" value="P:proteolysis"/>
    <property type="evidence" value="ECO:0007669"/>
    <property type="project" value="InterPro"/>
</dbReference>
<dbReference type="PROSITE" id="PS50215">
    <property type="entry name" value="ADAM_MEPRO"/>
    <property type="match status" value="1"/>
</dbReference>
<dbReference type="Proteomes" id="UP000199603">
    <property type="component" value="Unassembled WGS sequence"/>
</dbReference>